<evidence type="ECO:0000256" key="1">
    <source>
        <dbReference type="ARBA" id="ARBA00004442"/>
    </source>
</evidence>
<name>A1ZDV9_MICM2</name>
<dbReference type="Proteomes" id="UP000004095">
    <property type="component" value="Unassembled WGS sequence"/>
</dbReference>
<evidence type="ECO:0000256" key="5">
    <source>
        <dbReference type="PROSITE-ProRule" id="PRU00473"/>
    </source>
</evidence>
<dbReference type="SUPFAM" id="SSF103088">
    <property type="entry name" value="OmpA-like"/>
    <property type="match status" value="1"/>
</dbReference>
<evidence type="ECO:0000256" key="6">
    <source>
        <dbReference type="SAM" id="MobiDB-lite"/>
    </source>
</evidence>
<keyword evidence="3 5" id="KW-0472">Membrane</keyword>
<dbReference type="PROSITE" id="PS51123">
    <property type="entry name" value="OMPA_2"/>
    <property type="match status" value="1"/>
</dbReference>
<dbReference type="CDD" id="cd07185">
    <property type="entry name" value="OmpA_C-like"/>
    <property type="match status" value="1"/>
</dbReference>
<dbReference type="eggNOG" id="COG2885">
    <property type="taxonomic scope" value="Bacteria"/>
</dbReference>
<keyword evidence="10" id="KW-1185">Reference proteome</keyword>
<dbReference type="Gene3D" id="3.30.1330.60">
    <property type="entry name" value="OmpA-like domain"/>
    <property type="match status" value="1"/>
</dbReference>
<evidence type="ECO:0000256" key="2">
    <source>
        <dbReference type="ARBA" id="ARBA00022729"/>
    </source>
</evidence>
<dbReference type="InterPro" id="IPR006664">
    <property type="entry name" value="OMP_bac"/>
</dbReference>
<dbReference type="Pfam" id="PF00691">
    <property type="entry name" value="OmpA"/>
    <property type="match status" value="1"/>
</dbReference>
<dbReference type="InterPro" id="IPR050330">
    <property type="entry name" value="Bact_OuterMem_StrucFunc"/>
</dbReference>
<dbReference type="RefSeq" id="WP_002693821.1">
    <property type="nucleotide sequence ID" value="NZ_AAWS01000003.1"/>
</dbReference>
<accession>A1ZDV9</accession>
<reference evidence="9 10" key="1">
    <citation type="submission" date="2007-01" db="EMBL/GenBank/DDBJ databases">
        <authorList>
            <person name="Haygood M."/>
            <person name="Podell S."/>
            <person name="Anderson C."/>
            <person name="Hopkinson B."/>
            <person name="Roe K."/>
            <person name="Barbeau K."/>
            <person name="Gaasterland T."/>
            <person name="Ferriera S."/>
            <person name="Johnson J."/>
            <person name="Kravitz S."/>
            <person name="Beeson K."/>
            <person name="Sutton G."/>
            <person name="Rogers Y.-H."/>
            <person name="Friedman R."/>
            <person name="Frazier M."/>
            <person name="Venter J.C."/>
        </authorList>
    </citation>
    <scope>NUCLEOTIDE SEQUENCE [LARGE SCALE GENOMIC DNA]</scope>
    <source>
        <strain evidence="9 10">ATCC 23134</strain>
    </source>
</reference>
<evidence type="ECO:0000256" key="3">
    <source>
        <dbReference type="ARBA" id="ARBA00023136"/>
    </source>
</evidence>
<dbReference type="GO" id="GO:0009279">
    <property type="term" value="C:cell outer membrane"/>
    <property type="evidence" value="ECO:0007669"/>
    <property type="project" value="UniProtKB-SubCell"/>
</dbReference>
<feature type="region of interest" description="Disordered" evidence="6">
    <location>
        <begin position="186"/>
        <end position="220"/>
    </location>
</feature>
<dbReference type="GO" id="GO:0007155">
    <property type="term" value="P:cell adhesion"/>
    <property type="evidence" value="ECO:0007669"/>
    <property type="project" value="InterPro"/>
</dbReference>
<evidence type="ECO:0000313" key="10">
    <source>
        <dbReference type="Proteomes" id="UP000004095"/>
    </source>
</evidence>
<evidence type="ECO:0000259" key="8">
    <source>
        <dbReference type="PROSITE" id="PS51123"/>
    </source>
</evidence>
<dbReference type="PRINTS" id="PR01021">
    <property type="entry name" value="OMPADOMAIN"/>
</dbReference>
<dbReference type="Gene3D" id="4.10.1080.10">
    <property type="entry name" value="TSP type-3 repeat"/>
    <property type="match status" value="1"/>
</dbReference>
<dbReference type="Pfam" id="PF02412">
    <property type="entry name" value="TSP_3"/>
    <property type="match status" value="3"/>
</dbReference>
<dbReference type="PANTHER" id="PTHR30329:SF21">
    <property type="entry name" value="LIPOPROTEIN YIAD-RELATED"/>
    <property type="match status" value="1"/>
</dbReference>
<keyword evidence="4" id="KW-0998">Cell outer membrane</keyword>
<dbReference type="InterPro" id="IPR028974">
    <property type="entry name" value="TSP_type-3_rpt"/>
</dbReference>
<feature type="domain" description="OmpA-like" evidence="8">
    <location>
        <begin position="226"/>
        <end position="343"/>
    </location>
</feature>
<proteinExistence type="predicted"/>
<organism evidence="9 10">
    <name type="scientific">Microscilla marina ATCC 23134</name>
    <dbReference type="NCBI Taxonomy" id="313606"/>
    <lineage>
        <taxon>Bacteria</taxon>
        <taxon>Pseudomonadati</taxon>
        <taxon>Bacteroidota</taxon>
        <taxon>Cytophagia</taxon>
        <taxon>Cytophagales</taxon>
        <taxon>Microscillaceae</taxon>
        <taxon>Microscilla</taxon>
    </lineage>
</organism>
<evidence type="ECO:0000313" key="9">
    <source>
        <dbReference type="EMBL" id="EAY31267.1"/>
    </source>
</evidence>
<gene>
    <name evidence="9" type="ORF">M23134_04100</name>
</gene>
<keyword evidence="2 7" id="KW-0732">Signal</keyword>
<sequence length="352" mass="39780">MKFNTQILPRFTKTISLLIVVFFALPSSAQYVSPVYTVDSDYDGVPNVRDKCPTTPELIENYELAQAVTVKGKKVVVVFRNVRKNFEIRRRKLLIKKSRWLKRIRKADETTNPTKSAILSKIRDLDSLIKRPSIYEAKVTINGKVENFTIPIDVDEFGCLPDADGDGIPNIVDKCPEKPGIKKLKGCPPAKKKDRDGDGIIDEDDLCPEKPGPKKNKGCPEILKKEEEEILKKASKVLFAFSKAEIKTVSFSILDEVVRLLKKYPKSNIHLEGHTDNVGKDQSNLILSKNRAASVRQYFINKGINANRITSIGHGEQRPIDTNTTAKGRQNNRRVDMVMFFGKRTTKIIKKN</sequence>
<comment type="subcellular location">
    <subcellularLocation>
        <location evidence="1">Cell outer membrane</location>
    </subcellularLocation>
</comment>
<dbReference type="PANTHER" id="PTHR30329">
    <property type="entry name" value="STATOR ELEMENT OF FLAGELLAR MOTOR COMPLEX"/>
    <property type="match status" value="1"/>
</dbReference>
<dbReference type="AlphaFoldDB" id="A1ZDV9"/>
<feature type="chain" id="PRO_5002642105" evidence="7">
    <location>
        <begin position="30"/>
        <end position="352"/>
    </location>
</feature>
<dbReference type="OrthoDB" id="1522982at2"/>
<comment type="caution">
    <text evidence="9">The sequence shown here is derived from an EMBL/GenBank/DDBJ whole genome shotgun (WGS) entry which is preliminary data.</text>
</comment>
<dbReference type="SUPFAM" id="SSF103647">
    <property type="entry name" value="TSP type-3 repeat"/>
    <property type="match status" value="1"/>
</dbReference>
<evidence type="ECO:0000256" key="4">
    <source>
        <dbReference type="ARBA" id="ARBA00023237"/>
    </source>
</evidence>
<evidence type="ECO:0000256" key="7">
    <source>
        <dbReference type="SAM" id="SignalP"/>
    </source>
</evidence>
<feature type="signal peptide" evidence="7">
    <location>
        <begin position="1"/>
        <end position="29"/>
    </location>
</feature>
<dbReference type="InterPro" id="IPR036737">
    <property type="entry name" value="OmpA-like_sf"/>
</dbReference>
<protein>
    <submittedName>
        <fullName evidence="9">OmpA/MotB</fullName>
    </submittedName>
</protein>
<dbReference type="EMBL" id="AAWS01000003">
    <property type="protein sequence ID" value="EAY31267.1"/>
    <property type="molecule type" value="Genomic_DNA"/>
</dbReference>
<dbReference type="InterPro" id="IPR006665">
    <property type="entry name" value="OmpA-like"/>
</dbReference>
<dbReference type="GO" id="GO:0005509">
    <property type="term" value="F:calcium ion binding"/>
    <property type="evidence" value="ECO:0007669"/>
    <property type="project" value="InterPro"/>
</dbReference>
<dbReference type="InterPro" id="IPR003367">
    <property type="entry name" value="Thrombospondin_3-like_rpt"/>
</dbReference>